<evidence type="ECO:0000259" key="1">
    <source>
        <dbReference type="PROSITE" id="PS50883"/>
    </source>
</evidence>
<dbReference type="OrthoDB" id="9812358at2"/>
<keyword evidence="3" id="KW-1185">Reference proteome</keyword>
<dbReference type="InterPro" id="IPR052155">
    <property type="entry name" value="Biofilm_reg_signaling"/>
</dbReference>
<dbReference type="AlphaFoldDB" id="A0A2Z2NKT2"/>
<dbReference type="InterPro" id="IPR001633">
    <property type="entry name" value="EAL_dom"/>
</dbReference>
<evidence type="ECO:0000313" key="3">
    <source>
        <dbReference type="Proteomes" id="UP000250079"/>
    </source>
</evidence>
<dbReference type="RefSeq" id="WP_088921762.1">
    <property type="nucleotide sequence ID" value="NZ_CP018632.1"/>
</dbReference>
<dbReference type="PANTHER" id="PTHR44757:SF2">
    <property type="entry name" value="BIOFILM ARCHITECTURE MAINTENANCE PROTEIN MBAA"/>
    <property type="match status" value="1"/>
</dbReference>
<dbReference type="PANTHER" id="PTHR44757">
    <property type="entry name" value="DIGUANYLATE CYCLASE DGCP"/>
    <property type="match status" value="1"/>
</dbReference>
<accession>A0A2Z2NKT2</accession>
<dbReference type="Proteomes" id="UP000250079">
    <property type="component" value="Chromosome"/>
</dbReference>
<feature type="domain" description="EAL" evidence="1">
    <location>
        <begin position="1"/>
        <end position="90"/>
    </location>
</feature>
<dbReference type="InterPro" id="IPR035919">
    <property type="entry name" value="EAL_sf"/>
</dbReference>
<gene>
    <name evidence="2" type="ORF">IMCC3135_09095</name>
</gene>
<dbReference type="SUPFAM" id="SSF141868">
    <property type="entry name" value="EAL domain-like"/>
    <property type="match status" value="1"/>
</dbReference>
<protein>
    <submittedName>
        <fullName evidence="2">Putative signaling protein</fullName>
    </submittedName>
</protein>
<reference evidence="2 3" key="1">
    <citation type="submission" date="2016-12" db="EMBL/GenBank/DDBJ databases">
        <authorList>
            <person name="Song W.-J."/>
            <person name="Kurnit D.M."/>
        </authorList>
    </citation>
    <scope>NUCLEOTIDE SEQUENCE [LARGE SCALE GENOMIC DNA]</scope>
    <source>
        <strain evidence="2 3">IMCC3135</strain>
    </source>
</reference>
<organism evidence="2 3">
    <name type="scientific">Granulosicoccus antarcticus IMCC3135</name>
    <dbReference type="NCBI Taxonomy" id="1192854"/>
    <lineage>
        <taxon>Bacteria</taxon>
        <taxon>Pseudomonadati</taxon>
        <taxon>Pseudomonadota</taxon>
        <taxon>Gammaproteobacteria</taxon>
        <taxon>Chromatiales</taxon>
        <taxon>Granulosicoccaceae</taxon>
        <taxon>Granulosicoccus</taxon>
    </lineage>
</organism>
<dbReference type="Pfam" id="PF00563">
    <property type="entry name" value="EAL"/>
    <property type="match status" value="1"/>
</dbReference>
<dbReference type="Gene3D" id="3.20.20.450">
    <property type="entry name" value="EAL domain"/>
    <property type="match status" value="1"/>
</dbReference>
<dbReference type="PROSITE" id="PS50883">
    <property type="entry name" value="EAL"/>
    <property type="match status" value="1"/>
</dbReference>
<dbReference type="EMBL" id="CP018632">
    <property type="protein sequence ID" value="ASJ71916.1"/>
    <property type="molecule type" value="Genomic_DNA"/>
</dbReference>
<name>A0A2Z2NKT2_9GAMM</name>
<sequence>MGQTDLAKKFKSVITQSGLNPKRLEVEVTESVLMLNTDSVLKTLSELREFCVSIAMDDFGTDYSSLSHLSDAGCKSAHGYYLISLHAVFR</sequence>
<evidence type="ECO:0000313" key="2">
    <source>
        <dbReference type="EMBL" id="ASJ71916.1"/>
    </source>
</evidence>
<dbReference type="KEGG" id="gai:IMCC3135_09095"/>
<proteinExistence type="predicted"/>